<sequence length="251" mass="29489">MDSVQDLLSDPLKGTLRASDIPCYLFREVLLWRKINQRTWNRRQEAFFEKPWNKNNQDKGNLNKALKSDTMQWSAFRKAIDFLNPVHATLEIKLTWRDDRVSSYVITMDPEEREDVLTTNSFPWQDCKIFENAKPAGTLMAHLFRHVVAMEGKDKPDIKLWWEKLFDDYTKNPVNVVGLTQKEVNQNVNTLRRALLDPRVSLNNFRRGIHLLRAVKEEYILTLRWSDDPVVRESLPDSVHKITITDPVVVE</sequence>
<dbReference type="GeneID" id="77936954"/>
<name>A0A5C1K8S3_9CAUD</name>
<proteinExistence type="predicted"/>
<evidence type="ECO:0000313" key="1">
    <source>
        <dbReference type="EMBL" id="QEM41933.1"/>
    </source>
</evidence>
<protein>
    <submittedName>
        <fullName evidence="1">Uncharacterized protein</fullName>
    </submittedName>
</protein>
<dbReference type="Proteomes" id="UP000322144">
    <property type="component" value="Segment"/>
</dbReference>
<organism evidence="1 2">
    <name type="scientific">Pseudomonas phage vB_PaeM_PS119XW</name>
    <dbReference type="NCBI Taxonomy" id="2601632"/>
    <lineage>
        <taxon>Viruses</taxon>
        <taxon>Duplodnaviria</taxon>
        <taxon>Heunggongvirae</taxon>
        <taxon>Uroviricota</taxon>
        <taxon>Caudoviricetes</taxon>
        <taxon>Chimalliviridae</taxon>
        <taxon>Pawinskivirus</taxon>
        <taxon>Pawinskivirus PS119XW</taxon>
    </lineage>
</organism>
<dbReference type="KEGG" id="vg:77936954"/>
<accession>A0A5C1K8S3</accession>
<dbReference type="RefSeq" id="YP_010660944.1">
    <property type="nucleotide sequence ID" value="NC_070882.1"/>
</dbReference>
<dbReference type="EMBL" id="MN103543">
    <property type="protein sequence ID" value="QEM41933.1"/>
    <property type="molecule type" value="Genomic_DNA"/>
</dbReference>
<evidence type="ECO:0000313" key="2">
    <source>
        <dbReference type="Proteomes" id="UP000322144"/>
    </source>
</evidence>
<keyword evidence="2" id="KW-1185">Reference proteome</keyword>
<reference evidence="1 2" key="1">
    <citation type="submission" date="2019-06" db="EMBL/GenBank/DDBJ databases">
        <title>A distant relative of Phikzvirus genus phages from a therapeutic phage collection.</title>
        <authorList>
            <person name="Hejnowicz M.S."/>
            <person name="Dabrowski K."/>
            <person name="Gawor J."/>
            <person name="Weber-Dabrowska B."/>
            <person name="Gromadka R."/>
            <person name="Lobocka M.B."/>
        </authorList>
    </citation>
    <scope>NUCLEOTIDE SEQUENCE [LARGE SCALE GENOMIC DNA]</scope>
</reference>